<reference evidence="11 12" key="1">
    <citation type="submission" date="2022-01" db="EMBL/GenBank/DDBJ databases">
        <title>A chromosomal length assembly of Cordylochernes scorpioides.</title>
        <authorList>
            <person name="Zeh D."/>
            <person name="Zeh J."/>
        </authorList>
    </citation>
    <scope>NUCLEOTIDE SEQUENCE [LARGE SCALE GENOMIC DNA]</scope>
    <source>
        <strain evidence="11">IN4F17</strain>
        <tissue evidence="11">Whole Body</tissue>
    </source>
</reference>
<dbReference type="InterPro" id="IPR036322">
    <property type="entry name" value="WD40_repeat_dom_sf"/>
</dbReference>
<keyword evidence="6" id="KW-0009">Actin-binding</keyword>
<evidence type="ECO:0000256" key="7">
    <source>
        <dbReference type="ARBA" id="ARBA00023212"/>
    </source>
</evidence>
<dbReference type="InterPro" id="IPR017383">
    <property type="entry name" value="ARPC1"/>
</dbReference>
<dbReference type="InterPro" id="IPR001680">
    <property type="entry name" value="WD40_rpt"/>
</dbReference>
<dbReference type="InterPro" id="IPR015943">
    <property type="entry name" value="WD40/YVTN_repeat-like_dom_sf"/>
</dbReference>
<evidence type="ECO:0000256" key="3">
    <source>
        <dbReference type="ARBA" id="ARBA00022490"/>
    </source>
</evidence>
<dbReference type="SUPFAM" id="SSF50978">
    <property type="entry name" value="WD40 repeat-like"/>
    <property type="match status" value="1"/>
</dbReference>
<protein>
    <recommendedName>
        <fullName evidence="8">Arp2/3 complex 41 kDa subunit</fullName>
    </recommendedName>
    <alternativeName>
        <fullName evidence="9">p41-ARC</fullName>
    </alternativeName>
</protein>
<keyword evidence="5" id="KW-0677">Repeat</keyword>
<keyword evidence="12" id="KW-1185">Reference proteome</keyword>
<dbReference type="PANTHER" id="PTHR10709:SF2">
    <property type="entry name" value="ACTIN-RELATED PROTEIN 2_3 COMPLEX SUBUNIT"/>
    <property type="match status" value="1"/>
</dbReference>
<dbReference type="EMBL" id="CP092871">
    <property type="protein sequence ID" value="UYV71688.1"/>
    <property type="molecule type" value="Genomic_DNA"/>
</dbReference>
<comment type="similarity">
    <text evidence="2">Belongs to the WD repeat ARPC1 family.</text>
</comment>
<accession>A0ABY6KS59</accession>
<evidence type="ECO:0000313" key="11">
    <source>
        <dbReference type="EMBL" id="UYV71688.1"/>
    </source>
</evidence>
<evidence type="ECO:0000256" key="5">
    <source>
        <dbReference type="ARBA" id="ARBA00022737"/>
    </source>
</evidence>
<keyword evidence="3" id="KW-0963">Cytoplasm</keyword>
<proteinExistence type="inferred from homology"/>
<evidence type="ECO:0000256" key="8">
    <source>
        <dbReference type="ARBA" id="ARBA00041244"/>
    </source>
</evidence>
<comment type="subcellular location">
    <subcellularLocation>
        <location evidence="1">Cytoplasm</location>
        <location evidence="1">Cytoskeleton</location>
    </subcellularLocation>
</comment>
<evidence type="ECO:0000256" key="10">
    <source>
        <dbReference type="PROSITE-ProRule" id="PRU00221"/>
    </source>
</evidence>
<evidence type="ECO:0000256" key="4">
    <source>
        <dbReference type="ARBA" id="ARBA00022574"/>
    </source>
</evidence>
<dbReference type="SMART" id="SM00320">
    <property type="entry name" value="WD40"/>
    <property type="match status" value="2"/>
</dbReference>
<evidence type="ECO:0000313" key="12">
    <source>
        <dbReference type="Proteomes" id="UP001235939"/>
    </source>
</evidence>
<dbReference type="PROSITE" id="PS50082">
    <property type="entry name" value="WD_REPEATS_2"/>
    <property type="match status" value="1"/>
</dbReference>
<dbReference type="Gene3D" id="2.130.10.10">
    <property type="entry name" value="YVTN repeat-like/Quinoprotein amine dehydrogenase"/>
    <property type="match status" value="1"/>
</dbReference>
<evidence type="ECO:0000256" key="9">
    <source>
        <dbReference type="ARBA" id="ARBA00041789"/>
    </source>
</evidence>
<keyword evidence="7" id="KW-0206">Cytoskeleton</keyword>
<dbReference type="PANTHER" id="PTHR10709">
    <property type="entry name" value="ACTIN-RELATED PROTEIN 2/3 COMPLEX SUBUNIT 1"/>
    <property type="match status" value="1"/>
</dbReference>
<keyword evidence="4 10" id="KW-0853">WD repeat</keyword>
<evidence type="ECO:0000256" key="2">
    <source>
        <dbReference type="ARBA" id="ARBA00006260"/>
    </source>
</evidence>
<evidence type="ECO:0000256" key="6">
    <source>
        <dbReference type="ARBA" id="ARBA00023203"/>
    </source>
</evidence>
<gene>
    <name evidence="11" type="ORF">LAZ67_9000046</name>
</gene>
<dbReference type="Proteomes" id="UP001235939">
    <property type="component" value="Chromosome 09"/>
</dbReference>
<evidence type="ECO:0000256" key="1">
    <source>
        <dbReference type="ARBA" id="ARBA00004245"/>
    </source>
</evidence>
<feature type="repeat" description="WD" evidence="10">
    <location>
        <begin position="257"/>
        <end position="291"/>
    </location>
</feature>
<name>A0ABY6KS59_9ARAC</name>
<sequence length="303" mass="33394">MKNPNLDLSKEHRGYEKRLRAGYSLAVAVETLSEDEEDPLEISEAISIRANLFGSPSGHGYSPSPGGPFSALTPSMWPQDLLASLAQPEDAECHPEYRFDEFGFRIDDEGYIKELDAKPSPTSWGAKQTIGNVMAEFSNSGWVHCVAFSRDGSLLAWVSHDSSISIADSTKGMAVTTVKTKYLPFLTCIWANTSDLIVAGYDCCPMLFQYKQDQLTFVSKLDKSQKKEVDGFSAMRKFRDLDKRALVENLVGDTLLATLHQNAITLVTRHSDTGSFCTSAMDGNMVIWDMKVLDNALAGLKIA</sequence>
<organism evidence="11 12">
    <name type="scientific">Cordylochernes scorpioides</name>
    <dbReference type="NCBI Taxonomy" id="51811"/>
    <lineage>
        <taxon>Eukaryota</taxon>
        <taxon>Metazoa</taxon>
        <taxon>Ecdysozoa</taxon>
        <taxon>Arthropoda</taxon>
        <taxon>Chelicerata</taxon>
        <taxon>Arachnida</taxon>
        <taxon>Pseudoscorpiones</taxon>
        <taxon>Cheliferoidea</taxon>
        <taxon>Chernetidae</taxon>
        <taxon>Cordylochernes</taxon>
    </lineage>
</organism>